<reference evidence="2 3" key="1">
    <citation type="journal article" date="2019" name="Nat. Ecol. Evol.">
        <title>Megaphylogeny resolves global patterns of mushroom evolution.</title>
        <authorList>
            <person name="Varga T."/>
            <person name="Krizsan K."/>
            <person name="Foldi C."/>
            <person name="Dima B."/>
            <person name="Sanchez-Garcia M."/>
            <person name="Sanchez-Ramirez S."/>
            <person name="Szollosi G.J."/>
            <person name="Szarkandi J.G."/>
            <person name="Papp V."/>
            <person name="Albert L."/>
            <person name="Andreopoulos W."/>
            <person name="Angelini C."/>
            <person name="Antonin V."/>
            <person name="Barry K.W."/>
            <person name="Bougher N.L."/>
            <person name="Buchanan P."/>
            <person name="Buyck B."/>
            <person name="Bense V."/>
            <person name="Catcheside P."/>
            <person name="Chovatia M."/>
            <person name="Cooper J."/>
            <person name="Damon W."/>
            <person name="Desjardin D."/>
            <person name="Finy P."/>
            <person name="Geml J."/>
            <person name="Haridas S."/>
            <person name="Hughes K."/>
            <person name="Justo A."/>
            <person name="Karasinski D."/>
            <person name="Kautmanova I."/>
            <person name="Kiss B."/>
            <person name="Kocsube S."/>
            <person name="Kotiranta H."/>
            <person name="LaButti K.M."/>
            <person name="Lechner B.E."/>
            <person name="Liimatainen K."/>
            <person name="Lipzen A."/>
            <person name="Lukacs Z."/>
            <person name="Mihaltcheva S."/>
            <person name="Morgado L.N."/>
            <person name="Niskanen T."/>
            <person name="Noordeloos M.E."/>
            <person name="Ohm R.A."/>
            <person name="Ortiz-Santana B."/>
            <person name="Ovrebo C."/>
            <person name="Racz N."/>
            <person name="Riley R."/>
            <person name="Savchenko A."/>
            <person name="Shiryaev A."/>
            <person name="Soop K."/>
            <person name="Spirin V."/>
            <person name="Szebenyi C."/>
            <person name="Tomsovsky M."/>
            <person name="Tulloss R.E."/>
            <person name="Uehling J."/>
            <person name="Grigoriev I.V."/>
            <person name="Vagvolgyi C."/>
            <person name="Papp T."/>
            <person name="Martin F.M."/>
            <person name="Miettinen O."/>
            <person name="Hibbett D.S."/>
            <person name="Nagy L.G."/>
        </authorList>
    </citation>
    <scope>NUCLEOTIDE SEQUENCE [LARGE SCALE GENOMIC DNA]</scope>
    <source>
        <strain evidence="2 3">CBS 962.96</strain>
    </source>
</reference>
<sequence>MHILDESSFFAVGANPASSLDSTSRRTNSGETEKFMDTNLPEIERLNRLLFWRSYQAAQTFDPSSPSYVPQPDLPPLTAQETETLTKAQEKVLYLLAEKKIDLTSSSTPPRKSSRAPPPKENEQNASNRGYEAAYTEQIHKMEEENRTWSTVSEFYESYIKEQTAKRRAMIEKSKNPPPRPSAKAKGKQKASDNDVDDSMDNDEVHIFLPRK</sequence>
<dbReference type="EMBL" id="ML180222">
    <property type="protein sequence ID" value="THU78292.1"/>
    <property type="molecule type" value="Genomic_DNA"/>
</dbReference>
<dbReference type="AlphaFoldDB" id="A0A4S8KRB8"/>
<keyword evidence="3" id="KW-1185">Reference proteome</keyword>
<feature type="region of interest" description="Disordered" evidence="1">
    <location>
        <begin position="103"/>
        <end position="131"/>
    </location>
</feature>
<feature type="region of interest" description="Disordered" evidence="1">
    <location>
        <begin position="167"/>
        <end position="212"/>
    </location>
</feature>
<evidence type="ECO:0000256" key="1">
    <source>
        <dbReference type="SAM" id="MobiDB-lite"/>
    </source>
</evidence>
<dbReference type="OrthoDB" id="3364649at2759"/>
<organism evidence="2 3">
    <name type="scientific">Dendrothele bispora (strain CBS 962.96)</name>
    <dbReference type="NCBI Taxonomy" id="1314807"/>
    <lineage>
        <taxon>Eukaryota</taxon>
        <taxon>Fungi</taxon>
        <taxon>Dikarya</taxon>
        <taxon>Basidiomycota</taxon>
        <taxon>Agaricomycotina</taxon>
        <taxon>Agaricomycetes</taxon>
        <taxon>Agaricomycetidae</taxon>
        <taxon>Agaricales</taxon>
        <taxon>Agaricales incertae sedis</taxon>
        <taxon>Dendrothele</taxon>
    </lineage>
</organism>
<proteinExistence type="predicted"/>
<evidence type="ECO:0000313" key="3">
    <source>
        <dbReference type="Proteomes" id="UP000297245"/>
    </source>
</evidence>
<evidence type="ECO:0000313" key="2">
    <source>
        <dbReference type="EMBL" id="THU78292.1"/>
    </source>
</evidence>
<name>A0A4S8KRB8_DENBC</name>
<feature type="region of interest" description="Disordered" evidence="1">
    <location>
        <begin position="15"/>
        <end position="38"/>
    </location>
</feature>
<gene>
    <name evidence="2" type="ORF">K435DRAFT_876788</name>
</gene>
<dbReference type="Proteomes" id="UP000297245">
    <property type="component" value="Unassembled WGS sequence"/>
</dbReference>
<accession>A0A4S8KRB8</accession>
<feature type="compositionally biased region" description="Polar residues" evidence="1">
    <location>
        <begin position="16"/>
        <end position="30"/>
    </location>
</feature>
<protein>
    <submittedName>
        <fullName evidence="2">Uncharacterized protein</fullName>
    </submittedName>
</protein>